<dbReference type="PATRIC" id="fig|1242968.3.peg.1300"/>
<organism evidence="1 2">
    <name type="scientific">Campylobacter concisus UNSWCS</name>
    <dbReference type="NCBI Taxonomy" id="1242968"/>
    <lineage>
        <taxon>Bacteria</taxon>
        <taxon>Pseudomonadati</taxon>
        <taxon>Campylobacterota</taxon>
        <taxon>Epsilonproteobacteria</taxon>
        <taxon>Campylobacterales</taxon>
        <taxon>Campylobacteraceae</taxon>
        <taxon>Campylobacter</taxon>
    </lineage>
</organism>
<evidence type="ECO:0000313" key="2">
    <source>
        <dbReference type="Proteomes" id="UP000016620"/>
    </source>
</evidence>
<reference evidence="1 2" key="1">
    <citation type="journal article" date="2013" name="BMC Genomics">
        <title>Comparative genomics of Campylobacter concisus isolates reveals genetic diversity and provides insights into disease association.</title>
        <authorList>
            <person name="Deshpande N.P."/>
            <person name="Kaakoush N.O."/>
            <person name="Wilkins M.R."/>
            <person name="Mitchell H.M."/>
        </authorList>
    </citation>
    <scope>NUCLEOTIDE SEQUENCE [LARGE SCALE GENOMIC DNA]</scope>
    <source>
        <strain evidence="1 2">UNSWCS</strain>
    </source>
</reference>
<dbReference type="Proteomes" id="UP000016620">
    <property type="component" value="Unassembled WGS sequence"/>
</dbReference>
<dbReference type="InterPro" id="IPR012441">
    <property type="entry name" value="DUF1643"/>
</dbReference>
<dbReference type="RefSeq" id="WP_021087816.1">
    <property type="nucleotide sequence ID" value="NZ_ANNG01000028.1"/>
</dbReference>
<accession>U2EVP4</accession>
<dbReference type="PIRSF" id="PIRSF032209">
    <property type="entry name" value="UCP032209"/>
    <property type="match status" value="1"/>
</dbReference>
<dbReference type="InterPro" id="IPR016992">
    <property type="entry name" value="UCP032209"/>
</dbReference>
<evidence type="ECO:0008006" key="3">
    <source>
        <dbReference type="Google" id="ProtNLM"/>
    </source>
</evidence>
<gene>
    <name evidence="1" type="ORF">UNSWCS_1749</name>
</gene>
<sequence>MECSAVFSQDRKYRYVLTRVWDKNKPMLVFVGLNPSIADETKDDPTIKKCIKFAQYWGYGGFYMLNLFAIVSTDPSVIYSAKDPIGKENDKMLADYSSKVDKVVCAWGNNGSYQGRSKEVLDALKNKFYIKLNTSGEPAHPLFLKGDLKLQKF</sequence>
<comment type="caution">
    <text evidence="1">The sequence shown here is derived from an EMBL/GenBank/DDBJ whole genome shotgun (WGS) entry which is preliminary data.</text>
</comment>
<name>U2EVP4_9BACT</name>
<dbReference type="AlphaFoldDB" id="U2EVP4"/>
<evidence type="ECO:0000313" key="1">
    <source>
        <dbReference type="EMBL" id="ERJ28231.1"/>
    </source>
</evidence>
<proteinExistence type="predicted"/>
<dbReference type="EMBL" id="ANNG01000028">
    <property type="protein sequence ID" value="ERJ28231.1"/>
    <property type="molecule type" value="Genomic_DNA"/>
</dbReference>
<dbReference type="Pfam" id="PF07799">
    <property type="entry name" value="DUF1643"/>
    <property type="match status" value="1"/>
</dbReference>
<protein>
    <recommendedName>
        <fullName evidence="3">DUF1643 domain-containing protein</fullName>
    </recommendedName>
</protein>